<reference evidence="1 2" key="1">
    <citation type="submission" date="2021-06" db="EMBL/GenBank/DDBJ databases">
        <title>Caerostris extrusa draft genome.</title>
        <authorList>
            <person name="Kono N."/>
            <person name="Arakawa K."/>
        </authorList>
    </citation>
    <scope>NUCLEOTIDE SEQUENCE [LARGE SCALE GENOMIC DNA]</scope>
</reference>
<protein>
    <submittedName>
        <fullName evidence="1">Uncharacterized protein</fullName>
    </submittedName>
</protein>
<organism evidence="1 2">
    <name type="scientific">Caerostris extrusa</name>
    <name type="common">Bark spider</name>
    <name type="synonym">Caerostris bankana</name>
    <dbReference type="NCBI Taxonomy" id="172846"/>
    <lineage>
        <taxon>Eukaryota</taxon>
        <taxon>Metazoa</taxon>
        <taxon>Ecdysozoa</taxon>
        <taxon>Arthropoda</taxon>
        <taxon>Chelicerata</taxon>
        <taxon>Arachnida</taxon>
        <taxon>Araneae</taxon>
        <taxon>Araneomorphae</taxon>
        <taxon>Entelegynae</taxon>
        <taxon>Araneoidea</taxon>
        <taxon>Araneidae</taxon>
        <taxon>Caerostris</taxon>
    </lineage>
</organism>
<accession>A0AAV4Y1F1</accession>
<evidence type="ECO:0000313" key="1">
    <source>
        <dbReference type="EMBL" id="GIZ00344.1"/>
    </source>
</evidence>
<gene>
    <name evidence="1" type="ORF">CEXT_595741</name>
</gene>
<dbReference type="EMBL" id="BPLR01001146">
    <property type="protein sequence ID" value="GIZ00344.1"/>
    <property type="molecule type" value="Genomic_DNA"/>
</dbReference>
<dbReference type="Proteomes" id="UP001054945">
    <property type="component" value="Unassembled WGS sequence"/>
</dbReference>
<comment type="caution">
    <text evidence="1">The sequence shown here is derived from an EMBL/GenBank/DDBJ whole genome shotgun (WGS) entry which is preliminary data.</text>
</comment>
<dbReference type="AlphaFoldDB" id="A0AAV4Y1F1"/>
<sequence>MFAHVHQNLRENASFRVPMKDKCARSPRITDLEERLLYAMQTAIPAPVKVCLIDSSHVLFYLLLKPPLHVKESSILTTHMWAVDNPHETRPSATQHSFAVNVRVEIVASCLVGPYILPPRMNAYTYLIFLEFSSGIGDLYS</sequence>
<evidence type="ECO:0000313" key="2">
    <source>
        <dbReference type="Proteomes" id="UP001054945"/>
    </source>
</evidence>
<proteinExistence type="predicted"/>
<name>A0AAV4Y1F1_CAEEX</name>
<keyword evidence="2" id="KW-1185">Reference proteome</keyword>